<name>A0A382A460_9ZZZZ</name>
<reference evidence="3" key="1">
    <citation type="submission" date="2018-05" db="EMBL/GenBank/DDBJ databases">
        <authorList>
            <person name="Lanie J.A."/>
            <person name="Ng W.-L."/>
            <person name="Kazmierczak K.M."/>
            <person name="Andrzejewski T.M."/>
            <person name="Davidsen T.M."/>
            <person name="Wayne K.J."/>
            <person name="Tettelin H."/>
            <person name="Glass J.I."/>
            <person name="Rusch D."/>
            <person name="Podicherti R."/>
            <person name="Tsui H.-C.T."/>
            <person name="Winkler M.E."/>
        </authorList>
    </citation>
    <scope>NUCLEOTIDE SEQUENCE</scope>
</reference>
<dbReference type="InterPro" id="IPR037284">
    <property type="entry name" value="SUF_FeS_clus_asmbl_SufBD_sf"/>
</dbReference>
<dbReference type="InterPro" id="IPR000825">
    <property type="entry name" value="SUF_FeS_clus_asmbl_SufBD_core"/>
</dbReference>
<dbReference type="InterPro" id="IPR055346">
    <property type="entry name" value="Fe-S_cluster_assembly_SufBD"/>
</dbReference>
<dbReference type="EMBL" id="UINC01023841">
    <property type="protein sequence ID" value="SVA96315.1"/>
    <property type="molecule type" value="Genomic_DNA"/>
</dbReference>
<dbReference type="PANTHER" id="PTHR30508:SF1">
    <property type="entry name" value="UPF0051 PROTEIN ABCI8, CHLOROPLASTIC-RELATED"/>
    <property type="match status" value="1"/>
</dbReference>
<feature type="domain" description="SUF system FeS cluster assembly SufBD core" evidence="2">
    <location>
        <begin position="1"/>
        <end position="79"/>
    </location>
</feature>
<dbReference type="GO" id="GO:0016226">
    <property type="term" value="P:iron-sulfur cluster assembly"/>
    <property type="evidence" value="ECO:0007669"/>
    <property type="project" value="InterPro"/>
</dbReference>
<proteinExistence type="inferred from homology"/>
<evidence type="ECO:0000259" key="2">
    <source>
        <dbReference type="Pfam" id="PF01458"/>
    </source>
</evidence>
<dbReference type="Pfam" id="PF01458">
    <property type="entry name" value="SUFBD_core"/>
    <property type="match status" value="1"/>
</dbReference>
<dbReference type="PANTHER" id="PTHR30508">
    <property type="entry name" value="FES CLUSTER ASSEMBLY PROTEIN SUF"/>
    <property type="match status" value="1"/>
</dbReference>
<evidence type="ECO:0000313" key="3">
    <source>
        <dbReference type="EMBL" id="SVA96315.1"/>
    </source>
</evidence>
<protein>
    <recommendedName>
        <fullName evidence="2">SUF system FeS cluster assembly SufBD core domain-containing protein</fullName>
    </recommendedName>
</protein>
<evidence type="ECO:0000256" key="1">
    <source>
        <dbReference type="ARBA" id="ARBA00043967"/>
    </source>
</evidence>
<gene>
    <name evidence="3" type="ORF">METZ01_LOCUS149169</name>
</gene>
<organism evidence="3">
    <name type="scientific">marine metagenome</name>
    <dbReference type="NCBI Taxonomy" id="408172"/>
    <lineage>
        <taxon>unclassified sequences</taxon>
        <taxon>metagenomes</taxon>
        <taxon>ecological metagenomes</taxon>
    </lineage>
</organism>
<dbReference type="AlphaFoldDB" id="A0A382A460"/>
<comment type="similarity">
    <text evidence="1">Belongs to the iron-sulfur cluster assembly SufBD family.</text>
</comment>
<accession>A0A382A460</accession>
<feature type="non-terminal residue" evidence="3">
    <location>
        <position position="1"/>
    </location>
</feature>
<sequence length="108" mass="11926">GQVSILPNADNARNFTQCDSLLIGDECGAHTVPYIEVRNPSAQMGHEATTSKVNDDQLFYLQQRGIDLEEANYMVINGFCRGIFKELPFEFAMEASQLLRVSLEGAVG</sequence>
<dbReference type="SUPFAM" id="SSF101960">
    <property type="entry name" value="Stabilizer of iron transporter SufD"/>
    <property type="match status" value="1"/>
</dbReference>